<dbReference type="Gene3D" id="3.90.70.10">
    <property type="entry name" value="Cysteine proteinases"/>
    <property type="match status" value="1"/>
</dbReference>
<evidence type="ECO:0000313" key="1">
    <source>
        <dbReference type="EMBL" id="CAA0081276.1"/>
    </source>
</evidence>
<dbReference type="AlphaFoldDB" id="A0A5S9N5Z1"/>
<proteinExistence type="predicted"/>
<reference evidence="1 2" key="1">
    <citation type="submission" date="2019-11" db="EMBL/GenBank/DDBJ databases">
        <authorList>
            <person name="Holert J."/>
        </authorList>
    </citation>
    <scope>NUCLEOTIDE SEQUENCE [LARGE SCALE GENOMIC DNA]</scope>
    <source>
        <strain evidence="1">BC5_2</strain>
    </source>
</reference>
<dbReference type="InterPro" id="IPR022118">
    <property type="entry name" value="Peptidase_C70_AvrRpt2"/>
</dbReference>
<dbReference type="Proteomes" id="UP000434580">
    <property type="component" value="Unassembled WGS sequence"/>
</dbReference>
<name>A0A5S9N5Z1_9GAMM</name>
<evidence type="ECO:0008006" key="3">
    <source>
        <dbReference type="Google" id="ProtNLM"/>
    </source>
</evidence>
<dbReference type="Pfam" id="PF12385">
    <property type="entry name" value="Peptidase_C70"/>
    <property type="match status" value="1"/>
</dbReference>
<dbReference type="EMBL" id="CACSII010000001">
    <property type="protein sequence ID" value="CAA0081276.1"/>
    <property type="molecule type" value="Genomic_DNA"/>
</dbReference>
<sequence length="219" mass="25076">MKVFNPFRKIVGMSKRDHHQIPNTDVAHTQAQESSARVIHKHFPNVPFVHQNHVNLCGDACAAMLMMYHGKQPPYDMHLAPRHDDVWLMDRNSRGILAGANSDSLASDFLALELIIYQLYPFERRWTATAVEVVLNLFGPFMAAKDYGVSGHWVLVVGVFNETIYYHDPWRGRNMAMTVEAFQRVNDGGADSQTFGVSEVQVNTRPPELSFMNYRFERH</sequence>
<accession>A0A5S9N5Z1</accession>
<organism evidence="1 2">
    <name type="scientific">BD1-7 clade bacterium</name>
    <dbReference type="NCBI Taxonomy" id="2029982"/>
    <lineage>
        <taxon>Bacteria</taxon>
        <taxon>Pseudomonadati</taxon>
        <taxon>Pseudomonadota</taxon>
        <taxon>Gammaproteobacteria</taxon>
        <taxon>Cellvibrionales</taxon>
        <taxon>Spongiibacteraceae</taxon>
        <taxon>BD1-7 clade</taxon>
    </lineage>
</organism>
<evidence type="ECO:0000313" key="2">
    <source>
        <dbReference type="Proteomes" id="UP000434580"/>
    </source>
</evidence>
<gene>
    <name evidence="1" type="ORF">DPBNPPHM_00334</name>
</gene>
<protein>
    <recommendedName>
        <fullName evidence="3">Peptidase C39-like domain-containing protein</fullName>
    </recommendedName>
</protein>